<keyword evidence="7" id="KW-0456">Lyase</keyword>
<dbReference type="InterPro" id="IPR003000">
    <property type="entry name" value="Sirtuin"/>
</dbReference>
<evidence type="ECO:0000313" key="7">
    <source>
        <dbReference type="EMBL" id="KAK5944512.1"/>
    </source>
</evidence>
<evidence type="ECO:0000256" key="3">
    <source>
        <dbReference type="ARBA" id="ARBA00023027"/>
    </source>
</evidence>
<keyword evidence="8" id="KW-1185">Reference proteome</keyword>
<evidence type="ECO:0000256" key="2">
    <source>
        <dbReference type="ARBA" id="ARBA00022679"/>
    </source>
</evidence>
<dbReference type="GO" id="GO:0016829">
    <property type="term" value="F:lyase activity"/>
    <property type="evidence" value="ECO:0007669"/>
    <property type="project" value="UniProtKB-KW"/>
</dbReference>
<dbReference type="RefSeq" id="XP_064732602.1">
    <property type="nucleotide sequence ID" value="XM_064872222.1"/>
</dbReference>
<dbReference type="Pfam" id="PF02146">
    <property type="entry name" value="SIR2"/>
    <property type="match status" value="3"/>
</dbReference>
<feature type="region of interest" description="Disordered" evidence="5">
    <location>
        <begin position="532"/>
        <end position="572"/>
    </location>
</feature>
<feature type="binding site" evidence="4">
    <location>
        <position position="228"/>
    </location>
    <ligand>
        <name>Zn(2+)</name>
        <dbReference type="ChEBI" id="CHEBI:29105"/>
    </ligand>
</feature>
<accession>A0ABR0RVQ1</accession>
<dbReference type="InterPro" id="IPR050134">
    <property type="entry name" value="NAD-dep_sirtuin_deacylases"/>
</dbReference>
<name>A0ABR0RVQ1_9EURO</name>
<feature type="domain" description="Deacetylase sirtuin-type" evidence="6">
    <location>
        <begin position="7"/>
        <end position="380"/>
    </location>
</feature>
<dbReference type="Gene3D" id="3.30.1600.10">
    <property type="entry name" value="SIR2/SIRT2 'Small Domain"/>
    <property type="match status" value="2"/>
</dbReference>
<feature type="region of interest" description="Disordered" evidence="5">
    <location>
        <begin position="56"/>
        <end position="106"/>
    </location>
</feature>
<dbReference type="Proteomes" id="UP001334248">
    <property type="component" value="Unassembled WGS sequence"/>
</dbReference>
<sequence>MPLREIVAGDDRALQDIADGLAKSHKHLLITGAGISTSCGIPDFRSKDGLYNVIPDQALLPTPPPSNPSTPSSRKRKAYTSDDDEPPSSQSSIFSSGSYRSSPSSRMKGEDLFNARVFHSAETTTTFYQFIATLRHKIMNDVKSTSATHKFVRTLRDGGRLMRCYTQNIDGLEAREGLCMDLTRGRGNKRRFMKKNYETPRPQETQGTDFESGCEVVQLHGELSNLRCRVCATEQEWTESETEIFLEGAAPKCEICAEKSDARQATGKRGLAVGELRPNIVLYGEEHPQNSLLVPLIAFDQASNPDLLIIMGTSLKVHGLQKVVRDFAKVVHNQKNGRVIFVNRTRPSESQWEGIIDDYVAMDCDEWIADLRSRREDLWLRQGELDLKVTKVVGQKRKRKSTDESEIEVARPKKRANISVDVPVLKTTQSKKARQTITVHKDSTNVQKTPKTRKQTGWKNRDSETKRIAQVLSPLVQQRPTFSPLKRHFKPLVDGQIGKDFVPGSPLEPAYSALSPPQTVSERVVKNKLAEMATPTPRQNMKSSGLRKSKLAYSEDAENSLSPTQSPTSQIDAIQDTEDEDELDLDQKNKTSAIKQLSFVNANVGDEEDKPLYARLGNLASKLFSARARKDAGLEEWSSGLPADRPPR</sequence>
<dbReference type="InterPro" id="IPR029035">
    <property type="entry name" value="DHS-like_NAD/FAD-binding_dom"/>
</dbReference>
<dbReference type="Gene3D" id="3.40.50.1220">
    <property type="entry name" value="TPP-binding domain"/>
    <property type="match status" value="2"/>
</dbReference>
<proteinExistence type="inferred from homology"/>
<dbReference type="PANTHER" id="PTHR11085:SF8">
    <property type="entry name" value="NAD-DEPENDENT HISTONE DEACETYLASE HST3"/>
    <property type="match status" value="1"/>
</dbReference>
<reference evidence="7 8" key="1">
    <citation type="journal article" date="2023" name="Res Sq">
        <title>Genomic and morphological characterization of Knufia obscura isolated from the Mars 2020 spacecraft assembly facility.</title>
        <authorList>
            <person name="Chander A.M."/>
            <person name="Teixeira M.M."/>
            <person name="Singh N.K."/>
            <person name="Williams M.P."/>
            <person name="Parker C.W."/>
            <person name="Leo P."/>
            <person name="Stajich J.E."/>
            <person name="Torok T."/>
            <person name="Tighe S."/>
            <person name="Mason C.E."/>
            <person name="Venkateswaran K."/>
        </authorList>
    </citation>
    <scope>NUCLEOTIDE SEQUENCE [LARGE SCALE GENOMIC DNA]</scope>
    <source>
        <strain evidence="7 8">CCFEE 5817</strain>
    </source>
</reference>
<dbReference type="InterPro" id="IPR026591">
    <property type="entry name" value="Sirtuin_cat_small_dom_sf"/>
</dbReference>
<dbReference type="InterPro" id="IPR026590">
    <property type="entry name" value="Ssirtuin_cat_dom"/>
</dbReference>
<dbReference type="EMBL" id="JAVHJV010000003">
    <property type="protein sequence ID" value="KAK5944512.1"/>
    <property type="molecule type" value="Genomic_DNA"/>
</dbReference>
<keyword evidence="4" id="KW-0862">Zinc</keyword>
<evidence type="ECO:0000256" key="1">
    <source>
        <dbReference type="ARBA" id="ARBA00006924"/>
    </source>
</evidence>
<dbReference type="SUPFAM" id="SSF52467">
    <property type="entry name" value="DHS-like NAD/FAD-binding domain"/>
    <property type="match status" value="1"/>
</dbReference>
<organism evidence="7 8">
    <name type="scientific">Knufia obscura</name>
    <dbReference type="NCBI Taxonomy" id="1635080"/>
    <lineage>
        <taxon>Eukaryota</taxon>
        <taxon>Fungi</taxon>
        <taxon>Dikarya</taxon>
        <taxon>Ascomycota</taxon>
        <taxon>Pezizomycotina</taxon>
        <taxon>Eurotiomycetes</taxon>
        <taxon>Chaetothyriomycetidae</taxon>
        <taxon>Chaetothyriales</taxon>
        <taxon>Trichomeriaceae</taxon>
        <taxon>Knufia</taxon>
    </lineage>
</organism>
<evidence type="ECO:0000256" key="5">
    <source>
        <dbReference type="SAM" id="MobiDB-lite"/>
    </source>
</evidence>
<protein>
    <submittedName>
        <fullName evidence="7">NAD-dependent deacetylase hst3</fullName>
        <ecNumber evidence="7">4.4.1.36</ecNumber>
    </submittedName>
</protein>
<feature type="compositionally biased region" description="Polar residues" evidence="5">
    <location>
        <begin position="559"/>
        <end position="572"/>
    </location>
</feature>
<feature type="binding site" evidence="4">
    <location>
        <position position="253"/>
    </location>
    <ligand>
        <name>Zn(2+)</name>
        <dbReference type="ChEBI" id="CHEBI:29105"/>
    </ligand>
</feature>
<feature type="binding site" evidence="4">
    <location>
        <position position="231"/>
    </location>
    <ligand>
        <name>Zn(2+)</name>
        <dbReference type="ChEBI" id="CHEBI:29105"/>
    </ligand>
</feature>
<dbReference type="GeneID" id="89997243"/>
<feature type="binding site" evidence="4">
    <location>
        <position position="256"/>
    </location>
    <ligand>
        <name>Zn(2+)</name>
        <dbReference type="ChEBI" id="CHEBI:29105"/>
    </ligand>
</feature>
<gene>
    <name evidence="7" type="primary">HST3</name>
    <name evidence="7" type="ORF">PMZ80_003794</name>
</gene>
<keyword evidence="4" id="KW-0479">Metal-binding</keyword>
<dbReference type="PANTHER" id="PTHR11085">
    <property type="entry name" value="NAD-DEPENDENT PROTEIN DEACYLASE SIRTUIN-5, MITOCHONDRIAL-RELATED"/>
    <property type="match status" value="1"/>
</dbReference>
<evidence type="ECO:0000256" key="4">
    <source>
        <dbReference type="PROSITE-ProRule" id="PRU00236"/>
    </source>
</evidence>
<keyword evidence="2" id="KW-0808">Transferase</keyword>
<dbReference type="EC" id="4.4.1.36" evidence="7"/>
<keyword evidence="3" id="KW-0520">NAD</keyword>
<comment type="caution">
    <text evidence="7">The sequence shown here is derived from an EMBL/GenBank/DDBJ whole genome shotgun (WGS) entry which is preliminary data.</text>
</comment>
<feature type="compositionally biased region" description="Low complexity" evidence="5">
    <location>
        <begin position="87"/>
        <end position="105"/>
    </location>
</feature>
<dbReference type="PROSITE" id="PS50305">
    <property type="entry name" value="SIRTUIN"/>
    <property type="match status" value="1"/>
</dbReference>
<comment type="similarity">
    <text evidence="1">Belongs to the sirtuin family. Class I subfamily.</text>
</comment>
<evidence type="ECO:0000313" key="8">
    <source>
        <dbReference type="Proteomes" id="UP001334248"/>
    </source>
</evidence>
<evidence type="ECO:0000259" key="6">
    <source>
        <dbReference type="PROSITE" id="PS50305"/>
    </source>
</evidence>
<feature type="active site" description="Proton acceptor" evidence="4">
    <location>
        <position position="220"/>
    </location>
</feature>
<feature type="region of interest" description="Disordered" evidence="5">
    <location>
        <begin position="442"/>
        <end position="463"/>
    </location>
</feature>